<evidence type="ECO:0000256" key="1">
    <source>
        <dbReference type="SAM" id="SignalP"/>
    </source>
</evidence>
<evidence type="ECO:0000313" key="2">
    <source>
        <dbReference type="EMBL" id="KAK4109408.1"/>
    </source>
</evidence>
<protein>
    <recommendedName>
        <fullName evidence="4">Secreted protein</fullName>
    </recommendedName>
</protein>
<keyword evidence="3" id="KW-1185">Reference proteome</keyword>
<dbReference type="AlphaFoldDB" id="A0AAN6T960"/>
<evidence type="ECO:0000313" key="3">
    <source>
        <dbReference type="Proteomes" id="UP001302812"/>
    </source>
</evidence>
<evidence type="ECO:0008006" key="4">
    <source>
        <dbReference type="Google" id="ProtNLM"/>
    </source>
</evidence>
<keyword evidence="1" id="KW-0732">Signal</keyword>
<accession>A0AAN6T960</accession>
<dbReference type="RefSeq" id="XP_064666978.1">
    <property type="nucleotide sequence ID" value="XM_064809289.1"/>
</dbReference>
<reference evidence="2" key="2">
    <citation type="submission" date="2023-05" db="EMBL/GenBank/DDBJ databases">
        <authorList>
            <consortium name="Lawrence Berkeley National Laboratory"/>
            <person name="Steindorff A."/>
            <person name="Hensen N."/>
            <person name="Bonometti L."/>
            <person name="Westerberg I."/>
            <person name="Brannstrom I.O."/>
            <person name="Guillou S."/>
            <person name="Cros-Aarteil S."/>
            <person name="Calhoun S."/>
            <person name="Haridas S."/>
            <person name="Kuo A."/>
            <person name="Mondo S."/>
            <person name="Pangilinan J."/>
            <person name="Riley R."/>
            <person name="Labutti K."/>
            <person name="Andreopoulos B."/>
            <person name="Lipzen A."/>
            <person name="Chen C."/>
            <person name="Yanf M."/>
            <person name="Daum C."/>
            <person name="Ng V."/>
            <person name="Clum A."/>
            <person name="Ohm R."/>
            <person name="Martin F."/>
            <person name="Silar P."/>
            <person name="Natvig D."/>
            <person name="Lalanne C."/>
            <person name="Gautier V."/>
            <person name="Ament-Velasquez S.L."/>
            <person name="Kruys A."/>
            <person name="Hutchinson M.I."/>
            <person name="Powell A.J."/>
            <person name="Barry K."/>
            <person name="Miller A.N."/>
            <person name="Grigoriev I.V."/>
            <person name="Debuchy R."/>
            <person name="Gladieux P."/>
            <person name="Thoren M.H."/>
            <person name="Johannesson H."/>
        </authorList>
    </citation>
    <scope>NUCLEOTIDE SEQUENCE</scope>
    <source>
        <strain evidence="2">CBS 508.74</strain>
    </source>
</reference>
<dbReference type="EMBL" id="MU853356">
    <property type="protein sequence ID" value="KAK4109408.1"/>
    <property type="molecule type" value="Genomic_DNA"/>
</dbReference>
<organism evidence="2 3">
    <name type="scientific">Canariomyces notabilis</name>
    <dbReference type="NCBI Taxonomy" id="2074819"/>
    <lineage>
        <taxon>Eukaryota</taxon>
        <taxon>Fungi</taxon>
        <taxon>Dikarya</taxon>
        <taxon>Ascomycota</taxon>
        <taxon>Pezizomycotina</taxon>
        <taxon>Sordariomycetes</taxon>
        <taxon>Sordariomycetidae</taxon>
        <taxon>Sordariales</taxon>
        <taxon>Chaetomiaceae</taxon>
        <taxon>Canariomyces</taxon>
    </lineage>
</organism>
<proteinExistence type="predicted"/>
<feature type="chain" id="PRO_5043002033" description="Secreted protein" evidence="1">
    <location>
        <begin position="31"/>
        <end position="132"/>
    </location>
</feature>
<dbReference type="GeneID" id="89933412"/>
<sequence length="132" mass="13593">MTTDPTKLSVLGSPSFPLFLLFATSFGATAKQDPQPAPTLNGTCASCTRLGRKLLCSCFPGHPPSCAFTSVGSYSTAPRSKSGSLPSCLCPLALPVLPVHPVTLSFPAPSFKTASSALACSTQMMPQSVILS</sequence>
<dbReference type="Proteomes" id="UP001302812">
    <property type="component" value="Unassembled WGS sequence"/>
</dbReference>
<reference evidence="2" key="1">
    <citation type="journal article" date="2023" name="Mol. Phylogenet. Evol.">
        <title>Genome-scale phylogeny and comparative genomics of the fungal order Sordariales.</title>
        <authorList>
            <person name="Hensen N."/>
            <person name="Bonometti L."/>
            <person name="Westerberg I."/>
            <person name="Brannstrom I.O."/>
            <person name="Guillou S."/>
            <person name="Cros-Aarteil S."/>
            <person name="Calhoun S."/>
            <person name="Haridas S."/>
            <person name="Kuo A."/>
            <person name="Mondo S."/>
            <person name="Pangilinan J."/>
            <person name="Riley R."/>
            <person name="LaButti K."/>
            <person name="Andreopoulos B."/>
            <person name="Lipzen A."/>
            <person name="Chen C."/>
            <person name="Yan M."/>
            <person name="Daum C."/>
            <person name="Ng V."/>
            <person name="Clum A."/>
            <person name="Steindorff A."/>
            <person name="Ohm R.A."/>
            <person name="Martin F."/>
            <person name="Silar P."/>
            <person name="Natvig D.O."/>
            <person name="Lalanne C."/>
            <person name="Gautier V."/>
            <person name="Ament-Velasquez S.L."/>
            <person name="Kruys A."/>
            <person name="Hutchinson M.I."/>
            <person name="Powell A.J."/>
            <person name="Barry K."/>
            <person name="Miller A.N."/>
            <person name="Grigoriev I.V."/>
            <person name="Debuchy R."/>
            <person name="Gladieux P."/>
            <person name="Hiltunen Thoren M."/>
            <person name="Johannesson H."/>
        </authorList>
    </citation>
    <scope>NUCLEOTIDE SEQUENCE</scope>
    <source>
        <strain evidence="2">CBS 508.74</strain>
    </source>
</reference>
<comment type="caution">
    <text evidence="2">The sequence shown here is derived from an EMBL/GenBank/DDBJ whole genome shotgun (WGS) entry which is preliminary data.</text>
</comment>
<gene>
    <name evidence="2" type="ORF">N656DRAFT_337083</name>
</gene>
<feature type="signal peptide" evidence="1">
    <location>
        <begin position="1"/>
        <end position="30"/>
    </location>
</feature>
<name>A0AAN6T960_9PEZI</name>